<dbReference type="Proteomes" id="UP000250235">
    <property type="component" value="Unassembled WGS sequence"/>
</dbReference>
<sequence>MTASIKAEGRSVASTWTQTYRGRLRDGSNVAIRCHLVSALGHCFEYYLDDSTVSRVILVFEHVPNGTLRSWISGN</sequence>
<dbReference type="AlphaFoldDB" id="A0A2Z6ZT05"/>
<dbReference type="EMBL" id="KV178538">
    <property type="protein sequence ID" value="KZT75901.1"/>
    <property type="molecule type" value="Genomic_DNA"/>
</dbReference>
<evidence type="ECO:0000313" key="1">
    <source>
        <dbReference type="EMBL" id="KZT75901.1"/>
    </source>
</evidence>
<evidence type="ECO:0000313" key="2">
    <source>
        <dbReference type="Proteomes" id="UP000250235"/>
    </source>
</evidence>
<organism evidence="1 2">
    <name type="scientific">Dorcoceras hygrometricum</name>
    <dbReference type="NCBI Taxonomy" id="472368"/>
    <lineage>
        <taxon>Eukaryota</taxon>
        <taxon>Viridiplantae</taxon>
        <taxon>Streptophyta</taxon>
        <taxon>Embryophyta</taxon>
        <taxon>Tracheophyta</taxon>
        <taxon>Spermatophyta</taxon>
        <taxon>Magnoliopsida</taxon>
        <taxon>eudicotyledons</taxon>
        <taxon>Gunneridae</taxon>
        <taxon>Pentapetalae</taxon>
        <taxon>asterids</taxon>
        <taxon>lamiids</taxon>
        <taxon>Lamiales</taxon>
        <taxon>Gesneriaceae</taxon>
        <taxon>Didymocarpoideae</taxon>
        <taxon>Trichosporeae</taxon>
        <taxon>Loxocarpinae</taxon>
        <taxon>Dorcoceras</taxon>
    </lineage>
</organism>
<name>A0A2Z6ZT05_9LAMI</name>
<accession>A0A2Z6ZT05</accession>
<proteinExistence type="predicted"/>
<dbReference type="OrthoDB" id="676979at2759"/>
<reference evidence="1 2" key="1">
    <citation type="journal article" date="2015" name="Proc. Natl. Acad. Sci. U.S.A.">
        <title>The resurrection genome of Boea hygrometrica: A blueprint for survival of dehydration.</title>
        <authorList>
            <person name="Xiao L."/>
            <person name="Yang G."/>
            <person name="Zhang L."/>
            <person name="Yang X."/>
            <person name="Zhao S."/>
            <person name="Ji Z."/>
            <person name="Zhou Q."/>
            <person name="Hu M."/>
            <person name="Wang Y."/>
            <person name="Chen M."/>
            <person name="Xu Y."/>
            <person name="Jin H."/>
            <person name="Xiao X."/>
            <person name="Hu G."/>
            <person name="Bao F."/>
            <person name="Hu Y."/>
            <person name="Wan P."/>
            <person name="Li L."/>
            <person name="Deng X."/>
            <person name="Kuang T."/>
            <person name="Xiang C."/>
            <person name="Zhu J.K."/>
            <person name="Oliver M.J."/>
            <person name="He Y."/>
        </authorList>
    </citation>
    <scope>NUCLEOTIDE SEQUENCE [LARGE SCALE GENOMIC DNA]</scope>
    <source>
        <strain evidence="2">cv. XS01</strain>
    </source>
</reference>
<gene>
    <name evidence="1" type="ORF">F511_47074</name>
</gene>
<keyword evidence="2" id="KW-1185">Reference proteome</keyword>
<protein>
    <submittedName>
        <fullName evidence="1">Uncharacterized protein</fullName>
    </submittedName>
</protein>